<comment type="catalytic activity">
    <reaction evidence="1">
        <text>S-ubiquitinyl-[E2 ubiquitin-conjugating enzyme]-L-cysteine + [acceptor protein]-L-lysine = [E2 ubiquitin-conjugating enzyme]-L-cysteine + N(6)-ubiquitinyl-[acceptor protein]-L-lysine.</text>
        <dbReference type="EC" id="2.3.2.27"/>
    </reaction>
</comment>
<evidence type="ECO:0000256" key="1">
    <source>
        <dbReference type="ARBA" id="ARBA00000900"/>
    </source>
</evidence>
<feature type="non-terminal residue" evidence="10">
    <location>
        <position position="61"/>
    </location>
</feature>
<dbReference type="EC" id="2.3.2.27" evidence="5"/>
<dbReference type="PROSITE" id="PS51698">
    <property type="entry name" value="U_BOX"/>
    <property type="match status" value="1"/>
</dbReference>
<reference evidence="10" key="1">
    <citation type="submission" date="2021-06" db="EMBL/GenBank/DDBJ databases">
        <authorList>
            <person name="Kallberg Y."/>
            <person name="Tangrot J."/>
            <person name="Rosling A."/>
        </authorList>
    </citation>
    <scope>NUCLEOTIDE SEQUENCE</scope>
    <source>
        <strain evidence="10">FL130A</strain>
    </source>
</reference>
<evidence type="ECO:0000256" key="8">
    <source>
        <dbReference type="ARBA" id="ARBA00022786"/>
    </source>
</evidence>
<dbReference type="PANTHER" id="PTHR13931:SF2">
    <property type="entry name" value="UBIQUITIN CONJUGATION FACTOR E4 B"/>
    <property type="match status" value="1"/>
</dbReference>
<comment type="caution">
    <text evidence="10">The sequence shown here is derived from an EMBL/GenBank/DDBJ whole genome shotgun (WGS) entry which is preliminary data.</text>
</comment>
<comment type="pathway">
    <text evidence="3">Protein modification; protein ubiquitination.</text>
</comment>
<keyword evidence="11" id="KW-1185">Reference proteome</keyword>
<evidence type="ECO:0000256" key="5">
    <source>
        <dbReference type="ARBA" id="ARBA00012483"/>
    </source>
</evidence>
<feature type="domain" description="U-box" evidence="9">
    <location>
        <begin position="1"/>
        <end position="58"/>
    </location>
</feature>
<evidence type="ECO:0000313" key="10">
    <source>
        <dbReference type="EMBL" id="CAG8694664.1"/>
    </source>
</evidence>
<evidence type="ECO:0000256" key="4">
    <source>
        <dbReference type="ARBA" id="ARBA00007434"/>
    </source>
</evidence>
<dbReference type="GO" id="GO:0000209">
    <property type="term" value="P:protein polyubiquitination"/>
    <property type="evidence" value="ECO:0007669"/>
    <property type="project" value="TreeGrafter"/>
</dbReference>
<dbReference type="GO" id="GO:0034450">
    <property type="term" value="F:ubiquitin-ubiquitin ligase activity"/>
    <property type="evidence" value="ECO:0007669"/>
    <property type="project" value="InterPro"/>
</dbReference>
<evidence type="ECO:0000256" key="3">
    <source>
        <dbReference type="ARBA" id="ARBA00004906"/>
    </source>
</evidence>
<comment type="subcellular location">
    <subcellularLocation>
        <location evidence="2">Cytoplasm</location>
    </subcellularLocation>
</comment>
<dbReference type="AlphaFoldDB" id="A0A9N9EX99"/>
<dbReference type="PANTHER" id="PTHR13931">
    <property type="entry name" value="UBIQUITINATION FACTOR E4"/>
    <property type="match status" value="1"/>
</dbReference>
<dbReference type="InterPro" id="IPR013083">
    <property type="entry name" value="Znf_RING/FYVE/PHD"/>
</dbReference>
<name>A0A9N9EX99_9GLOM</name>
<sequence length="61" mass="6951">PVTLPGSNITIDRSTITTHLLSDSTDPFNRKPLSIDQVIPNVEMKERITAYKLERKQKKSQ</sequence>
<organism evidence="10 11">
    <name type="scientific">Ambispora leptoticha</name>
    <dbReference type="NCBI Taxonomy" id="144679"/>
    <lineage>
        <taxon>Eukaryota</taxon>
        <taxon>Fungi</taxon>
        <taxon>Fungi incertae sedis</taxon>
        <taxon>Mucoromycota</taxon>
        <taxon>Glomeromycotina</taxon>
        <taxon>Glomeromycetes</taxon>
        <taxon>Archaeosporales</taxon>
        <taxon>Ambisporaceae</taxon>
        <taxon>Ambispora</taxon>
    </lineage>
</organism>
<keyword evidence="7" id="KW-0808">Transferase</keyword>
<gene>
    <name evidence="10" type="ORF">ALEPTO_LOCUS11334</name>
</gene>
<dbReference type="GO" id="GO:0036503">
    <property type="term" value="P:ERAD pathway"/>
    <property type="evidence" value="ECO:0007669"/>
    <property type="project" value="InterPro"/>
</dbReference>
<dbReference type="InterPro" id="IPR003613">
    <property type="entry name" value="Ubox_domain"/>
</dbReference>
<dbReference type="GO" id="GO:0005737">
    <property type="term" value="C:cytoplasm"/>
    <property type="evidence" value="ECO:0007669"/>
    <property type="project" value="UniProtKB-SubCell"/>
</dbReference>
<dbReference type="InterPro" id="IPR045132">
    <property type="entry name" value="UBE4"/>
</dbReference>
<dbReference type="GO" id="GO:0000151">
    <property type="term" value="C:ubiquitin ligase complex"/>
    <property type="evidence" value="ECO:0007669"/>
    <property type="project" value="InterPro"/>
</dbReference>
<comment type="similarity">
    <text evidence="4">Belongs to the ubiquitin conjugation factor E4 family.</text>
</comment>
<proteinExistence type="inferred from homology"/>
<dbReference type="GO" id="GO:0005634">
    <property type="term" value="C:nucleus"/>
    <property type="evidence" value="ECO:0007669"/>
    <property type="project" value="TreeGrafter"/>
</dbReference>
<protein>
    <recommendedName>
        <fullName evidence="5">RING-type E3 ubiquitin transferase</fullName>
        <ecNumber evidence="5">2.3.2.27</ecNumber>
    </recommendedName>
</protein>
<dbReference type="FunFam" id="3.30.40.10:FF:000055">
    <property type="entry name" value="Ubiquitin conjugation factor e4 a"/>
    <property type="match status" value="1"/>
</dbReference>
<keyword evidence="6" id="KW-0963">Cytoplasm</keyword>
<dbReference type="EMBL" id="CAJVPS010017690">
    <property type="protein sequence ID" value="CAG8694664.1"/>
    <property type="molecule type" value="Genomic_DNA"/>
</dbReference>
<evidence type="ECO:0000256" key="6">
    <source>
        <dbReference type="ARBA" id="ARBA00022490"/>
    </source>
</evidence>
<evidence type="ECO:0000256" key="2">
    <source>
        <dbReference type="ARBA" id="ARBA00004496"/>
    </source>
</evidence>
<dbReference type="Proteomes" id="UP000789508">
    <property type="component" value="Unassembled WGS sequence"/>
</dbReference>
<dbReference type="SUPFAM" id="SSF57850">
    <property type="entry name" value="RING/U-box"/>
    <property type="match status" value="1"/>
</dbReference>
<evidence type="ECO:0000313" key="11">
    <source>
        <dbReference type="Proteomes" id="UP000789508"/>
    </source>
</evidence>
<dbReference type="OrthoDB" id="20295at2759"/>
<keyword evidence="8" id="KW-0833">Ubl conjugation pathway</keyword>
<dbReference type="SMART" id="SM00504">
    <property type="entry name" value="Ubox"/>
    <property type="match status" value="1"/>
</dbReference>
<evidence type="ECO:0000256" key="7">
    <source>
        <dbReference type="ARBA" id="ARBA00022679"/>
    </source>
</evidence>
<accession>A0A9N9EX99</accession>
<evidence type="ECO:0000259" key="9">
    <source>
        <dbReference type="PROSITE" id="PS51698"/>
    </source>
</evidence>
<dbReference type="Pfam" id="PF04564">
    <property type="entry name" value="U-box"/>
    <property type="match status" value="1"/>
</dbReference>
<dbReference type="Gene3D" id="3.30.40.10">
    <property type="entry name" value="Zinc/RING finger domain, C3HC4 (zinc finger)"/>
    <property type="match status" value="1"/>
</dbReference>